<accession>F3L034</accession>
<name>F3L034_9GAMM</name>
<proteinExistence type="predicted"/>
<gene>
    <name evidence="1" type="ORF">IMCC3088_686</name>
</gene>
<dbReference type="EMBL" id="AEIG01000017">
    <property type="protein sequence ID" value="EGG30320.1"/>
    <property type="molecule type" value="Genomic_DNA"/>
</dbReference>
<protein>
    <submittedName>
        <fullName evidence="1">Uncharacterized protein</fullName>
    </submittedName>
</protein>
<dbReference type="Proteomes" id="UP000005615">
    <property type="component" value="Unassembled WGS sequence"/>
</dbReference>
<reference evidence="1 2" key="1">
    <citation type="journal article" date="2011" name="J. Bacteriol.">
        <title>Genome sequence of strain IMCC3088, a proteorhodopsin-containing marine bacterium belonging to the OM60/NOR5 clade.</title>
        <authorList>
            <person name="Jang Y."/>
            <person name="Oh H.M."/>
            <person name="Kang I."/>
            <person name="Lee K."/>
            <person name="Yang S.J."/>
            <person name="Cho J.C."/>
        </authorList>
    </citation>
    <scope>NUCLEOTIDE SEQUENCE [LARGE SCALE GENOMIC DNA]</scope>
    <source>
        <strain evidence="1 2">IMCC3088</strain>
    </source>
</reference>
<keyword evidence="2" id="KW-1185">Reference proteome</keyword>
<comment type="caution">
    <text evidence="1">The sequence shown here is derived from an EMBL/GenBank/DDBJ whole genome shotgun (WGS) entry which is preliminary data.</text>
</comment>
<evidence type="ECO:0000313" key="2">
    <source>
        <dbReference type="Proteomes" id="UP000005615"/>
    </source>
</evidence>
<dbReference type="AlphaFoldDB" id="F3L034"/>
<sequence length="47" mass="5140">MTPINKSIIRKGLNGLRSTELTPRLQNSSTLAWSSGYNLGSSFEDVV</sequence>
<organism evidence="1 2">
    <name type="scientific">Aequoribacter fuscus</name>
    <dbReference type="NCBI Taxonomy" id="2518989"/>
    <lineage>
        <taxon>Bacteria</taxon>
        <taxon>Pseudomonadati</taxon>
        <taxon>Pseudomonadota</taxon>
        <taxon>Gammaproteobacteria</taxon>
        <taxon>Cellvibrionales</taxon>
        <taxon>Halieaceae</taxon>
        <taxon>Aequoribacter</taxon>
    </lineage>
</organism>
<evidence type="ECO:0000313" key="1">
    <source>
        <dbReference type="EMBL" id="EGG30320.1"/>
    </source>
</evidence>